<evidence type="ECO:0000313" key="3">
    <source>
        <dbReference type="WBParaSite" id="ACRNAN_scaffold1673.g19019.t1"/>
    </source>
</evidence>
<name>A0A914D0J1_9BILA</name>
<sequence>MTNILGAFFLVIFSWCQVLAEQANENVFPICLESDELWNAVAVENPTKNTQPLHVGVLPSTVGSSFQITLHENSSIPTLDYTDTLSSTDGSVSKIPPLSYCYLRLEACSHCNIHLEYESPLHYLNDTESDQLLACHELGHIHQPCFSLEFVEERGDRAIGLLNSFETEVHSRSSLRSNPNFWLTTSSNSLLLIARMRNPIQNKRLNAYLTKLFPITAYVIGWSSNVTKQTGTIVDQGSHPRVQNRKKIF</sequence>
<dbReference type="Proteomes" id="UP000887540">
    <property type="component" value="Unplaced"/>
</dbReference>
<evidence type="ECO:0000256" key="1">
    <source>
        <dbReference type="SAM" id="SignalP"/>
    </source>
</evidence>
<accession>A0A914D0J1</accession>
<dbReference type="WBParaSite" id="ACRNAN_scaffold1673.g19019.t1">
    <property type="protein sequence ID" value="ACRNAN_scaffold1673.g19019.t1"/>
    <property type="gene ID" value="ACRNAN_scaffold1673.g19019"/>
</dbReference>
<proteinExistence type="predicted"/>
<protein>
    <submittedName>
        <fullName evidence="3">Uncharacterized protein</fullName>
    </submittedName>
</protein>
<organism evidence="2 3">
    <name type="scientific">Acrobeloides nanus</name>
    <dbReference type="NCBI Taxonomy" id="290746"/>
    <lineage>
        <taxon>Eukaryota</taxon>
        <taxon>Metazoa</taxon>
        <taxon>Ecdysozoa</taxon>
        <taxon>Nematoda</taxon>
        <taxon>Chromadorea</taxon>
        <taxon>Rhabditida</taxon>
        <taxon>Tylenchina</taxon>
        <taxon>Cephalobomorpha</taxon>
        <taxon>Cephaloboidea</taxon>
        <taxon>Cephalobidae</taxon>
        <taxon>Acrobeloides</taxon>
    </lineage>
</organism>
<feature type="chain" id="PRO_5036814192" evidence="1">
    <location>
        <begin position="21"/>
        <end position="249"/>
    </location>
</feature>
<keyword evidence="2" id="KW-1185">Reference proteome</keyword>
<evidence type="ECO:0000313" key="2">
    <source>
        <dbReference type="Proteomes" id="UP000887540"/>
    </source>
</evidence>
<keyword evidence="1" id="KW-0732">Signal</keyword>
<feature type="signal peptide" evidence="1">
    <location>
        <begin position="1"/>
        <end position="20"/>
    </location>
</feature>
<dbReference type="AlphaFoldDB" id="A0A914D0J1"/>
<reference evidence="3" key="1">
    <citation type="submission" date="2022-11" db="UniProtKB">
        <authorList>
            <consortium name="WormBaseParasite"/>
        </authorList>
    </citation>
    <scope>IDENTIFICATION</scope>
</reference>